<dbReference type="Proteomes" id="UP001551482">
    <property type="component" value="Unassembled WGS sequence"/>
</dbReference>
<gene>
    <name evidence="12" type="ORF">AB0C36_40190</name>
</gene>
<evidence type="ECO:0000256" key="4">
    <source>
        <dbReference type="ARBA" id="ARBA00013346"/>
    </source>
</evidence>
<evidence type="ECO:0000313" key="13">
    <source>
        <dbReference type="Proteomes" id="UP001551482"/>
    </source>
</evidence>
<dbReference type="PANTHER" id="PTHR11579">
    <property type="entry name" value="PROTEIN-L-ISOASPARTATE O-METHYLTRANSFERASE"/>
    <property type="match status" value="1"/>
</dbReference>
<dbReference type="PANTHER" id="PTHR11579:SF0">
    <property type="entry name" value="PROTEIN-L-ISOASPARTATE(D-ASPARTATE) O-METHYLTRANSFERASE"/>
    <property type="match status" value="1"/>
</dbReference>
<dbReference type="EMBL" id="JBEZFP010000193">
    <property type="protein sequence ID" value="MEU8139701.1"/>
    <property type="molecule type" value="Genomic_DNA"/>
</dbReference>
<comment type="similarity">
    <text evidence="2">Belongs to the methyltransferase superfamily. L-isoaspartyl/D-aspartyl protein methyltransferase family.</text>
</comment>
<reference evidence="12 13" key="1">
    <citation type="submission" date="2024-06" db="EMBL/GenBank/DDBJ databases">
        <title>The Natural Products Discovery Center: Release of the First 8490 Sequenced Strains for Exploring Actinobacteria Biosynthetic Diversity.</title>
        <authorList>
            <person name="Kalkreuter E."/>
            <person name="Kautsar S.A."/>
            <person name="Yang D."/>
            <person name="Bader C.D."/>
            <person name="Teijaro C.N."/>
            <person name="Fluegel L."/>
            <person name="Davis C.M."/>
            <person name="Simpson J.R."/>
            <person name="Lauterbach L."/>
            <person name="Steele A.D."/>
            <person name="Gui C."/>
            <person name="Meng S."/>
            <person name="Li G."/>
            <person name="Viehrig K."/>
            <person name="Ye F."/>
            <person name="Su P."/>
            <person name="Kiefer A.F."/>
            <person name="Nichols A."/>
            <person name="Cepeda A.J."/>
            <person name="Yan W."/>
            <person name="Fan B."/>
            <person name="Jiang Y."/>
            <person name="Adhikari A."/>
            <person name="Zheng C.-J."/>
            <person name="Schuster L."/>
            <person name="Cowan T.M."/>
            <person name="Smanski M.J."/>
            <person name="Chevrette M.G."/>
            <person name="De Carvalho L.P.S."/>
            <person name="Shen B."/>
        </authorList>
    </citation>
    <scope>NUCLEOTIDE SEQUENCE [LARGE SCALE GENOMIC DNA]</scope>
    <source>
        <strain evidence="12 13">NPDC048946</strain>
    </source>
</reference>
<evidence type="ECO:0000256" key="11">
    <source>
        <dbReference type="ARBA" id="ARBA00031350"/>
    </source>
</evidence>
<keyword evidence="7" id="KW-0808">Transferase</keyword>
<evidence type="ECO:0000256" key="7">
    <source>
        <dbReference type="ARBA" id="ARBA00022679"/>
    </source>
</evidence>
<evidence type="ECO:0000256" key="6">
    <source>
        <dbReference type="ARBA" id="ARBA00022603"/>
    </source>
</evidence>
<keyword evidence="13" id="KW-1185">Reference proteome</keyword>
<dbReference type="CDD" id="cd02440">
    <property type="entry name" value="AdoMet_MTases"/>
    <property type="match status" value="1"/>
</dbReference>
<dbReference type="InterPro" id="IPR000682">
    <property type="entry name" value="PCMT"/>
</dbReference>
<evidence type="ECO:0000256" key="3">
    <source>
        <dbReference type="ARBA" id="ARBA00011890"/>
    </source>
</evidence>
<protein>
    <recommendedName>
        <fullName evidence="4">Protein-L-isoaspartate O-methyltransferase</fullName>
        <ecNumber evidence="3">2.1.1.77</ecNumber>
    </recommendedName>
    <alternativeName>
        <fullName evidence="11">L-isoaspartyl protein carboxyl methyltransferase</fullName>
    </alternativeName>
    <alternativeName>
        <fullName evidence="9">Protein L-isoaspartyl methyltransferase</fullName>
    </alternativeName>
    <alternativeName>
        <fullName evidence="10">Protein-beta-aspartate methyltransferase</fullName>
    </alternativeName>
</protein>
<comment type="subcellular location">
    <subcellularLocation>
        <location evidence="1">Cytoplasm</location>
    </subcellularLocation>
</comment>
<evidence type="ECO:0000256" key="5">
    <source>
        <dbReference type="ARBA" id="ARBA00022490"/>
    </source>
</evidence>
<proteinExistence type="inferred from homology"/>
<dbReference type="GO" id="GO:0008168">
    <property type="term" value="F:methyltransferase activity"/>
    <property type="evidence" value="ECO:0007669"/>
    <property type="project" value="UniProtKB-KW"/>
</dbReference>
<name>A0ABV3DVG6_9ACTN</name>
<evidence type="ECO:0000256" key="2">
    <source>
        <dbReference type="ARBA" id="ARBA00005369"/>
    </source>
</evidence>
<evidence type="ECO:0000256" key="8">
    <source>
        <dbReference type="ARBA" id="ARBA00022691"/>
    </source>
</evidence>
<keyword evidence="6 12" id="KW-0489">Methyltransferase</keyword>
<dbReference type="InterPro" id="IPR029063">
    <property type="entry name" value="SAM-dependent_MTases_sf"/>
</dbReference>
<dbReference type="Gene3D" id="3.40.50.150">
    <property type="entry name" value="Vaccinia Virus protein VP39"/>
    <property type="match status" value="1"/>
</dbReference>
<keyword evidence="8" id="KW-0949">S-adenosyl-L-methionine</keyword>
<dbReference type="Pfam" id="PF01135">
    <property type="entry name" value="PCMT"/>
    <property type="match status" value="1"/>
</dbReference>
<evidence type="ECO:0000256" key="9">
    <source>
        <dbReference type="ARBA" id="ARBA00030757"/>
    </source>
</evidence>
<evidence type="ECO:0000313" key="12">
    <source>
        <dbReference type="EMBL" id="MEU8139701.1"/>
    </source>
</evidence>
<dbReference type="RefSeq" id="WP_358363964.1">
    <property type="nucleotide sequence ID" value="NZ_JBEZFP010000193.1"/>
</dbReference>
<comment type="caution">
    <text evidence="12">The sequence shown here is derived from an EMBL/GenBank/DDBJ whole genome shotgun (WGS) entry which is preliminary data.</text>
</comment>
<evidence type="ECO:0000256" key="10">
    <source>
        <dbReference type="ARBA" id="ARBA00031323"/>
    </source>
</evidence>
<dbReference type="GO" id="GO:0032259">
    <property type="term" value="P:methylation"/>
    <property type="evidence" value="ECO:0007669"/>
    <property type="project" value="UniProtKB-KW"/>
</dbReference>
<evidence type="ECO:0000256" key="1">
    <source>
        <dbReference type="ARBA" id="ARBA00004496"/>
    </source>
</evidence>
<organism evidence="12 13">
    <name type="scientific">Streptodolium elevatio</name>
    <dbReference type="NCBI Taxonomy" id="3157996"/>
    <lineage>
        <taxon>Bacteria</taxon>
        <taxon>Bacillati</taxon>
        <taxon>Actinomycetota</taxon>
        <taxon>Actinomycetes</taxon>
        <taxon>Kitasatosporales</taxon>
        <taxon>Streptomycetaceae</taxon>
        <taxon>Streptodolium</taxon>
    </lineage>
</organism>
<dbReference type="EC" id="2.1.1.77" evidence="3"/>
<keyword evidence="5" id="KW-0963">Cytoplasm</keyword>
<sequence>MNDPISDEGALLRAQLTERLRAAGHARTSGVAESFREEPRHLYVPRFIRQHRTDDGGWQTEEVSEGHPHWLSEVYADQVLLTSTWPNMSSSTVPSLMADMLDALDVRPGMKVTEIGAGTGYNAGILGRLAGDENVLSVDVAPELVAAARASLASAGHGKVSVICADGGSAEPLRADSADRLIATCGVDDIPVGWLRAVRPGGRIVAPVGAGVAVLDVDEQHGAHGRFLATAAYFMGLRPADGSPLMVRPDAPDGPAKPCGMPLAAWEETRFTFLVSFALPSADVLTDTPADGGLVIWHRDGSIAHITGDGTA</sequence>
<dbReference type="SUPFAM" id="SSF53335">
    <property type="entry name" value="S-adenosyl-L-methionine-dependent methyltransferases"/>
    <property type="match status" value="1"/>
</dbReference>
<accession>A0ABV3DVG6</accession>